<dbReference type="InterPro" id="IPR027417">
    <property type="entry name" value="P-loop_NTPase"/>
</dbReference>
<evidence type="ECO:0000313" key="4">
    <source>
        <dbReference type="Proteomes" id="UP001152533"/>
    </source>
</evidence>
<dbReference type="PANTHER" id="PTHR46082:SF11">
    <property type="entry name" value="AAA+ ATPASE DOMAIN-CONTAINING PROTEIN-RELATED"/>
    <property type="match status" value="1"/>
</dbReference>
<gene>
    <name evidence="3" type="ORF">CGXH109_LOCUS71826</name>
</gene>
<sequence length="657" mass="73500">MYTIGWIAALDKELTAALAMLDETHEQPDDFEQNDKDSNTYSWGRTGEHNIVIALLGGGSYGKVSAATTATCMVTSFPHLRFGLLVGIGAGIPRLEQDIDIRLGDVVVSVPTGEHPGVVQYDLGKKRDNGRLERVGALNRPPEILLSSINKLRGHQRLKGSKLPQIPNEAVRLHPMLGKPKGKDPPFIYQGSQHDRLFESTPMHVETGHGEIQSHSLQPNEISRNLPQLVYYGLRVTLVWLWTLVYFLLTARKPSDPDVNIIHQETTVARSSGKLSILRFTTAEIHYGNIASGDLVVKGGLARDLIIQSLGKSFLCFEMEAAGLMNNFPCLVIKGICDYADSHKNDRWQNYAALAAAAYAKELLGAIDARKVEQAKKIMAEVSDTKQAVQSMNDERLLEKMYTWLSAPDPSVNYHTALSQRHAGTCNWFLHSEQYDRWKTESVSSLWIYGGPGCGKTILSSVIISDLKAFEDDTQHLLFFFFSFTDSKKQSQDGALRSLASQLSRKSQSARAYLSSTFNTKYEKSLEQPSTAQLCEIFEGMLQRSNDTWIVLDALDECQLGSTFKNEGLLPWLQSLPAPEHDNIRILVTSRREHDIQMTLNECIPEQLCLQGDLVAGDIKAFIDETIANWDGLQIWREHGWVQEEIRSYLTENSDGM</sequence>
<reference evidence="3" key="1">
    <citation type="submission" date="2022-08" db="EMBL/GenBank/DDBJ databases">
        <authorList>
            <person name="Giroux E."/>
            <person name="Giroux E."/>
        </authorList>
    </citation>
    <scope>NUCLEOTIDE SEQUENCE</scope>
    <source>
        <strain evidence="3">H1091258</strain>
    </source>
</reference>
<dbReference type="Proteomes" id="UP001152533">
    <property type="component" value="Unassembled WGS sequence"/>
</dbReference>
<dbReference type="InterPro" id="IPR007111">
    <property type="entry name" value="NACHT_NTPase"/>
</dbReference>
<dbReference type="EMBL" id="CAMGZC010000505">
    <property type="protein sequence ID" value="CAI0648056.1"/>
    <property type="molecule type" value="Genomic_DNA"/>
</dbReference>
<dbReference type="AlphaFoldDB" id="A0A9W4RVH8"/>
<keyword evidence="1" id="KW-0677">Repeat</keyword>
<organism evidence="3 4">
    <name type="scientific">Colletotrichum noveboracense</name>
    <dbReference type="NCBI Taxonomy" id="2664923"/>
    <lineage>
        <taxon>Eukaryota</taxon>
        <taxon>Fungi</taxon>
        <taxon>Dikarya</taxon>
        <taxon>Ascomycota</taxon>
        <taxon>Pezizomycotina</taxon>
        <taxon>Sordariomycetes</taxon>
        <taxon>Hypocreomycetidae</taxon>
        <taxon>Glomerellales</taxon>
        <taxon>Glomerellaceae</taxon>
        <taxon>Colletotrichum</taxon>
        <taxon>Colletotrichum gloeosporioides species complex</taxon>
    </lineage>
</organism>
<evidence type="ECO:0000313" key="3">
    <source>
        <dbReference type="EMBL" id="CAI0648056.1"/>
    </source>
</evidence>
<name>A0A9W4RVH8_9PEZI</name>
<dbReference type="Pfam" id="PF24883">
    <property type="entry name" value="NPHP3_N"/>
    <property type="match status" value="1"/>
</dbReference>
<dbReference type="Gene3D" id="3.40.50.300">
    <property type="entry name" value="P-loop containing nucleotide triphosphate hydrolases"/>
    <property type="match status" value="1"/>
</dbReference>
<comment type="caution">
    <text evidence="3">The sequence shown here is derived from an EMBL/GenBank/DDBJ whole genome shotgun (WGS) entry which is preliminary data.</text>
</comment>
<dbReference type="PROSITE" id="PS50837">
    <property type="entry name" value="NACHT"/>
    <property type="match status" value="1"/>
</dbReference>
<dbReference type="GO" id="GO:0009116">
    <property type="term" value="P:nucleoside metabolic process"/>
    <property type="evidence" value="ECO:0007669"/>
    <property type="project" value="InterPro"/>
</dbReference>
<evidence type="ECO:0000256" key="1">
    <source>
        <dbReference type="ARBA" id="ARBA00022737"/>
    </source>
</evidence>
<dbReference type="InterPro" id="IPR056884">
    <property type="entry name" value="NPHP3-like_N"/>
</dbReference>
<dbReference type="SUPFAM" id="SSF52540">
    <property type="entry name" value="P-loop containing nucleoside triphosphate hydrolases"/>
    <property type="match status" value="1"/>
</dbReference>
<dbReference type="InterPro" id="IPR035994">
    <property type="entry name" value="Nucleoside_phosphorylase_sf"/>
</dbReference>
<feature type="domain" description="NACHT" evidence="2">
    <location>
        <begin position="444"/>
        <end position="591"/>
    </location>
</feature>
<dbReference type="SUPFAM" id="SSF53167">
    <property type="entry name" value="Purine and uridine phosphorylases"/>
    <property type="match status" value="1"/>
</dbReference>
<keyword evidence="4" id="KW-1185">Reference proteome</keyword>
<evidence type="ECO:0000259" key="2">
    <source>
        <dbReference type="PROSITE" id="PS50837"/>
    </source>
</evidence>
<dbReference type="Gene3D" id="3.40.50.1580">
    <property type="entry name" value="Nucleoside phosphorylase domain"/>
    <property type="match status" value="1"/>
</dbReference>
<accession>A0A9W4RVH8</accession>
<proteinExistence type="predicted"/>
<dbReference type="GO" id="GO:0003824">
    <property type="term" value="F:catalytic activity"/>
    <property type="evidence" value="ECO:0007669"/>
    <property type="project" value="InterPro"/>
</dbReference>
<protein>
    <recommendedName>
        <fullName evidence="2">NACHT domain-containing protein</fullName>
    </recommendedName>
</protein>
<dbReference type="InterPro" id="IPR053137">
    <property type="entry name" value="NLR-like"/>
</dbReference>
<dbReference type="PANTHER" id="PTHR46082">
    <property type="entry name" value="ATP/GTP-BINDING PROTEIN-RELATED"/>
    <property type="match status" value="1"/>
</dbReference>